<proteinExistence type="predicted"/>
<protein>
    <recommendedName>
        <fullName evidence="2">Cadherin domain-containing protein</fullName>
    </recommendedName>
</protein>
<reference evidence="1" key="1">
    <citation type="submission" date="2018-05" db="EMBL/GenBank/DDBJ databases">
        <authorList>
            <person name="Lanie J.A."/>
            <person name="Ng W.-L."/>
            <person name="Kazmierczak K.M."/>
            <person name="Andrzejewski T.M."/>
            <person name="Davidsen T.M."/>
            <person name="Wayne K.J."/>
            <person name="Tettelin H."/>
            <person name="Glass J.I."/>
            <person name="Rusch D."/>
            <person name="Podicherti R."/>
            <person name="Tsui H.-C.T."/>
            <person name="Winkler M.E."/>
        </authorList>
    </citation>
    <scope>NUCLEOTIDE SEQUENCE</scope>
</reference>
<gene>
    <name evidence="1" type="ORF">METZ01_LOCUS257773</name>
</gene>
<sequence length="353" mass="35350">DDPTLTVTTSTPTMTEDQAAQSLYTNAAAGYGDADGSESGDRITGMTITVTNVDDSGYEFLNINSGACDLTNSNSETTSLGGSDLTCAVSVSSTTATVTLSHSGLTSAQIVTLVNGMEYENTDEDPATGNTRVVTITTMTDDGGTANSGDNDAALSLASTVTVAAADNDAPVNTVAGAAANEDVAVAISGTSIADVDDSSLDSVRITVTLGTFTLATSSATYDDGTQGTPDNDVTISGTIANINTALATITWTSASNDNTNAVFTILSDDGPNTDSDDFTVTVTAINDEPSIACTGGTPTFAEDGNAVSLFSSCTVLAGGAGGDAESDDIASMVFTVTNVADTTETINFDGSA</sequence>
<evidence type="ECO:0008006" key="2">
    <source>
        <dbReference type="Google" id="ProtNLM"/>
    </source>
</evidence>
<feature type="non-terminal residue" evidence="1">
    <location>
        <position position="353"/>
    </location>
</feature>
<dbReference type="AlphaFoldDB" id="A0A382IZW7"/>
<accession>A0A382IZW7</accession>
<feature type="non-terminal residue" evidence="1">
    <location>
        <position position="1"/>
    </location>
</feature>
<dbReference type="EMBL" id="UINC01070627">
    <property type="protein sequence ID" value="SVC04919.1"/>
    <property type="molecule type" value="Genomic_DNA"/>
</dbReference>
<name>A0A382IZW7_9ZZZZ</name>
<organism evidence="1">
    <name type="scientific">marine metagenome</name>
    <dbReference type="NCBI Taxonomy" id="408172"/>
    <lineage>
        <taxon>unclassified sequences</taxon>
        <taxon>metagenomes</taxon>
        <taxon>ecological metagenomes</taxon>
    </lineage>
</organism>
<evidence type="ECO:0000313" key="1">
    <source>
        <dbReference type="EMBL" id="SVC04919.1"/>
    </source>
</evidence>